<proteinExistence type="predicted"/>
<evidence type="ECO:0000313" key="7">
    <source>
        <dbReference type="Proteomes" id="UP000825729"/>
    </source>
</evidence>
<keyword evidence="7" id="KW-1185">Reference proteome</keyword>
<evidence type="ECO:0000259" key="5">
    <source>
        <dbReference type="Pfam" id="PF07683"/>
    </source>
</evidence>
<protein>
    <recommendedName>
        <fullName evidence="5">CobW C-terminal domain-containing protein</fullName>
    </recommendedName>
</protein>
<evidence type="ECO:0000256" key="1">
    <source>
        <dbReference type="ARBA" id="ARBA00022741"/>
    </source>
</evidence>
<dbReference type="GO" id="GO:0005525">
    <property type="term" value="F:GTP binding"/>
    <property type="evidence" value="ECO:0007669"/>
    <property type="project" value="UniProtKB-KW"/>
</dbReference>
<dbReference type="PANTHER" id="PTHR13748">
    <property type="entry name" value="COBW-RELATED"/>
    <property type="match status" value="1"/>
</dbReference>
<sequence>MQTLSISEQRHVDLEKFRSWLEEILWEKKYGMDVYRCTGILRVEKSDQLHTLQAVRETMRLFQLGNG</sequence>
<evidence type="ECO:0000256" key="2">
    <source>
        <dbReference type="ARBA" id="ARBA00022833"/>
    </source>
</evidence>
<dbReference type="SUPFAM" id="SSF90002">
    <property type="entry name" value="Hypothetical protein YjiA, C-terminal domain"/>
    <property type="match status" value="1"/>
</dbReference>
<gene>
    <name evidence="6" type="ORF">H6P81_018222</name>
</gene>
<dbReference type="Pfam" id="PF07683">
    <property type="entry name" value="CobW_C"/>
    <property type="match status" value="1"/>
</dbReference>
<accession>A0AAV7E4R2</accession>
<comment type="caution">
    <text evidence="6">The sequence shown here is derived from an EMBL/GenBank/DDBJ whole genome shotgun (WGS) entry which is preliminary data.</text>
</comment>
<keyword evidence="3" id="KW-0342">GTP-binding</keyword>
<dbReference type="Gene3D" id="3.30.1220.10">
    <property type="entry name" value="CobW-like, C-terminal domain"/>
    <property type="match status" value="1"/>
</dbReference>
<dbReference type="InterPro" id="IPR051316">
    <property type="entry name" value="Zinc-reg_GTPase_activator"/>
</dbReference>
<name>A0AAV7E4R2_ARIFI</name>
<dbReference type="AlphaFoldDB" id="A0AAV7E4R2"/>
<evidence type="ECO:0000256" key="4">
    <source>
        <dbReference type="ARBA" id="ARBA00023186"/>
    </source>
</evidence>
<dbReference type="InterPro" id="IPR036627">
    <property type="entry name" value="CobW-likC_sf"/>
</dbReference>
<reference evidence="6 7" key="1">
    <citation type="submission" date="2021-07" db="EMBL/GenBank/DDBJ databases">
        <title>The Aristolochia fimbriata genome: insights into angiosperm evolution, floral development and chemical biosynthesis.</title>
        <authorList>
            <person name="Jiao Y."/>
        </authorList>
    </citation>
    <scope>NUCLEOTIDE SEQUENCE [LARGE SCALE GENOMIC DNA]</scope>
    <source>
        <strain evidence="6">IBCAS-2021</strain>
        <tissue evidence="6">Leaf</tissue>
    </source>
</reference>
<dbReference type="GO" id="GO:0005737">
    <property type="term" value="C:cytoplasm"/>
    <property type="evidence" value="ECO:0007669"/>
    <property type="project" value="TreeGrafter"/>
</dbReference>
<dbReference type="PANTHER" id="PTHR13748:SF31">
    <property type="entry name" value="ZINC-REGULATED GTPASE METALLOPROTEIN ACTIVATOR 1A-RELATED"/>
    <property type="match status" value="1"/>
</dbReference>
<organism evidence="6 7">
    <name type="scientific">Aristolochia fimbriata</name>
    <name type="common">White veined hardy Dutchman's pipe vine</name>
    <dbReference type="NCBI Taxonomy" id="158543"/>
    <lineage>
        <taxon>Eukaryota</taxon>
        <taxon>Viridiplantae</taxon>
        <taxon>Streptophyta</taxon>
        <taxon>Embryophyta</taxon>
        <taxon>Tracheophyta</taxon>
        <taxon>Spermatophyta</taxon>
        <taxon>Magnoliopsida</taxon>
        <taxon>Magnoliidae</taxon>
        <taxon>Piperales</taxon>
        <taxon>Aristolochiaceae</taxon>
        <taxon>Aristolochia</taxon>
    </lineage>
</organism>
<keyword evidence="4" id="KW-0143">Chaperone</keyword>
<keyword evidence="1" id="KW-0547">Nucleotide-binding</keyword>
<dbReference type="EMBL" id="JAINDJ010000007">
    <property type="protein sequence ID" value="KAG9442368.1"/>
    <property type="molecule type" value="Genomic_DNA"/>
</dbReference>
<dbReference type="InterPro" id="IPR011629">
    <property type="entry name" value="CobW-like_C"/>
</dbReference>
<keyword evidence="2" id="KW-0862">Zinc</keyword>
<evidence type="ECO:0000313" key="6">
    <source>
        <dbReference type="EMBL" id="KAG9442368.1"/>
    </source>
</evidence>
<feature type="domain" description="CobW C-terminal" evidence="5">
    <location>
        <begin position="1"/>
        <end position="62"/>
    </location>
</feature>
<dbReference type="Proteomes" id="UP000825729">
    <property type="component" value="Unassembled WGS sequence"/>
</dbReference>
<evidence type="ECO:0000256" key="3">
    <source>
        <dbReference type="ARBA" id="ARBA00023134"/>
    </source>
</evidence>